<dbReference type="PANTHER" id="PTHR43785">
    <property type="entry name" value="GAMMA-GLUTAMYLPUTRESCINE SYNTHETASE"/>
    <property type="match status" value="1"/>
</dbReference>
<accession>A0A9P7G524</accession>
<name>A0A9P7G524_9AGAR</name>
<evidence type="ECO:0000256" key="6">
    <source>
        <dbReference type="RuleBase" id="RU000384"/>
    </source>
</evidence>
<gene>
    <name evidence="9" type="ORF">DXG03_008817</name>
</gene>
<dbReference type="PROSITE" id="PS51987">
    <property type="entry name" value="GS_CATALYTIC"/>
    <property type="match status" value="1"/>
</dbReference>
<dbReference type="PANTHER" id="PTHR43785:SF12">
    <property type="entry name" value="TYPE-1 GLUTAMINE SYNTHETASE 2"/>
    <property type="match status" value="1"/>
</dbReference>
<evidence type="ECO:0000256" key="2">
    <source>
        <dbReference type="ARBA" id="ARBA00022598"/>
    </source>
</evidence>
<evidence type="ECO:0000256" key="7">
    <source>
        <dbReference type="SAM" id="MobiDB-lite"/>
    </source>
</evidence>
<dbReference type="SUPFAM" id="SSF55931">
    <property type="entry name" value="Glutamine synthetase/guanido kinase"/>
    <property type="match status" value="1"/>
</dbReference>
<keyword evidence="2" id="KW-0436">Ligase</keyword>
<dbReference type="AlphaFoldDB" id="A0A9P7G524"/>
<evidence type="ECO:0000256" key="3">
    <source>
        <dbReference type="ARBA" id="ARBA00022741"/>
    </source>
</evidence>
<feature type="compositionally biased region" description="Polar residues" evidence="7">
    <location>
        <begin position="1"/>
        <end position="11"/>
    </location>
</feature>
<dbReference type="SMART" id="SM01230">
    <property type="entry name" value="Gln-synt_C"/>
    <property type="match status" value="1"/>
</dbReference>
<feature type="region of interest" description="Disordered" evidence="7">
    <location>
        <begin position="1"/>
        <end position="23"/>
    </location>
</feature>
<keyword evidence="3" id="KW-0547">Nucleotide-binding</keyword>
<dbReference type="GO" id="GO:0005524">
    <property type="term" value="F:ATP binding"/>
    <property type="evidence" value="ECO:0007669"/>
    <property type="project" value="UniProtKB-KW"/>
</dbReference>
<evidence type="ECO:0000313" key="9">
    <source>
        <dbReference type="EMBL" id="KAG5644222.1"/>
    </source>
</evidence>
<evidence type="ECO:0000256" key="1">
    <source>
        <dbReference type="ARBA" id="ARBA00009897"/>
    </source>
</evidence>
<keyword evidence="4" id="KW-0067">ATP-binding</keyword>
<organism evidence="9 10">
    <name type="scientific">Asterophora parasitica</name>
    <dbReference type="NCBI Taxonomy" id="117018"/>
    <lineage>
        <taxon>Eukaryota</taxon>
        <taxon>Fungi</taxon>
        <taxon>Dikarya</taxon>
        <taxon>Basidiomycota</taxon>
        <taxon>Agaricomycotina</taxon>
        <taxon>Agaricomycetes</taxon>
        <taxon>Agaricomycetidae</taxon>
        <taxon>Agaricales</taxon>
        <taxon>Tricholomatineae</taxon>
        <taxon>Lyophyllaceae</taxon>
        <taxon>Asterophora</taxon>
    </lineage>
</organism>
<reference evidence="9" key="1">
    <citation type="submission" date="2020-07" db="EMBL/GenBank/DDBJ databases">
        <authorList>
            <person name="Nieuwenhuis M."/>
            <person name="Van De Peppel L.J.J."/>
        </authorList>
    </citation>
    <scope>NUCLEOTIDE SEQUENCE</scope>
    <source>
        <strain evidence="9">AP01</strain>
        <tissue evidence="9">Mycelium</tissue>
    </source>
</reference>
<reference evidence="9" key="2">
    <citation type="submission" date="2021-10" db="EMBL/GenBank/DDBJ databases">
        <title>Phylogenomics reveals ancestral predisposition of the termite-cultivated fungus Termitomyces towards a domesticated lifestyle.</title>
        <authorList>
            <person name="Auxier B."/>
            <person name="Grum-Grzhimaylo A."/>
            <person name="Cardenas M.E."/>
            <person name="Lodge J.D."/>
            <person name="Laessoe T."/>
            <person name="Pedersen O."/>
            <person name="Smith M.E."/>
            <person name="Kuyper T.W."/>
            <person name="Franco-Molano E.A."/>
            <person name="Baroni T.J."/>
            <person name="Aanen D.K."/>
        </authorList>
    </citation>
    <scope>NUCLEOTIDE SEQUENCE</scope>
    <source>
        <strain evidence="9">AP01</strain>
        <tissue evidence="9">Mycelium</tissue>
    </source>
</reference>
<dbReference type="Pfam" id="PF00120">
    <property type="entry name" value="Gln-synt_C"/>
    <property type="match status" value="1"/>
</dbReference>
<dbReference type="OrthoDB" id="77835at2759"/>
<feature type="domain" description="GS catalytic" evidence="8">
    <location>
        <begin position="341"/>
        <end position="713"/>
    </location>
</feature>
<dbReference type="FunFam" id="3.30.590.10:FF:000005">
    <property type="entry name" value="Probable glutamine synthetase"/>
    <property type="match status" value="1"/>
</dbReference>
<evidence type="ECO:0000259" key="8">
    <source>
        <dbReference type="PROSITE" id="PS51987"/>
    </source>
</evidence>
<dbReference type="InterPro" id="IPR008146">
    <property type="entry name" value="Gln_synth_cat_dom"/>
</dbReference>
<dbReference type="InterPro" id="IPR014746">
    <property type="entry name" value="Gln_synth/guanido_kin_cat_dom"/>
</dbReference>
<evidence type="ECO:0000256" key="4">
    <source>
        <dbReference type="ARBA" id="ARBA00022840"/>
    </source>
</evidence>
<protein>
    <recommendedName>
        <fullName evidence="8">GS catalytic domain-containing protein</fullName>
    </recommendedName>
</protein>
<dbReference type="EMBL" id="JABCKV010000078">
    <property type="protein sequence ID" value="KAG5644222.1"/>
    <property type="molecule type" value="Genomic_DNA"/>
</dbReference>
<comment type="caution">
    <text evidence="9">The sequence shown here is derived from an EMBL/GenBank/DDBJ whole genome shotgun (WGS) entry which is preliminary data.</text>
</comment>
<dbReference type="Proteomes" id="UP000775547">
    <property type="component" value="Unassembled WGS sequence"/>
</dbReference>
<dbReference type="GO" id="GO:0004356">
    <property type="term" value="F:glutamine synthetase activity"/>
    <property type="evidence" value="ECO:0007669"/>
    <property type="project" value="InterPro"/>
</dbReference>
<dbReference type="GO" id="GO:0006576">
    <property type="term" value="P:biogenic amine metabolic process"/>
    <property type="evidence" value="ECO:0007669"/>
    <property type="project" value="UniProtKB-ARBA"/>
</dbReference>
<comment type="similarity">
    <text evidence="1 5 6">Belongs to the glutamine synthetase family.</text>
</comment>
<sequence length="713" mass="78326">MASNQTLSQAEHPSHRGPKYPVSPGQMAYGRGHVYPRASSPYAYGISLGAGPRGSFRSGRLLYEHNAEVFWQLKPCLGDGLVAKGERGEVATRALMLCAHDRAALEEGPINGLLYCRPIRLLFFLKALLTDAAFQTLMEATTASQESDAVPVEKFKVAFAHAWIKSIMTEADTGILQAQTKIDSAPLVDVNPTHTQSSGSEDVDRPTLTLLIEYGAPAMSVPAIDVAYAPEPTITWYFVVSIRLVADEEKEDVSSLLDLTATKEAFPRADREDSVQLMHQLKANSTMEGCSVWAPVQNGYRDLIASIDLSTYRRIPWENNVPFFLVSFHDPETKEPLVVDPRGISKITTERAEALGRQCYAGVEYEYFNFKGIVNHPHCASQISHAPPETPATLAEKKFTDLQPLTPGNHGYSLLRTQLNNDFFQDLFDESAKFRIAVESHHTETGPGVLETALAYMSAQQMADSAILFKYLAKSIGIKHGVLPSFMAKPWGNLPGCSGHVHVSLRDEGGKNVFALSEAEREQGRKDAQYTDTRFISQEAEWFLAGVLDGIADVMPTLVPTINGYKRLVGGAAFWAPNAITYGYDSRAASIRIIAPPAVPPSATRLEIRVPGADMNPHFALSAIFLLGIRGIEKKLKLPGPPIGEADPKQVKYLPTSLEAATARMMRSGSVAREPGVFGDVFVDHFGGTREHEVQLWNQAVTNWELERYIELA</sequence>
<evidence type="ECO:0000256" key="5">
    <source>
        <dbReference type="PROSITE-ProRule" id="PRU01331"/>
    </source>
</evidence>
<keyword evidence="10" id="KW-1185">Reference proteome</keyword>
<evidence type="ECO:0000313" key="10">
    <source>
        <dbReference type="Proteomes" id="UP000775547"/>
    </source>
</evidence>
<dbReference type="Gene3D" id="3.30.590.10">
    <property type="entry name" value="Glutamine synthetase/guanido kinase, catalytic domain"/>
    <property type="match status" value="1"/>
</dbReference>
<proteinExistence type="inferred from homology"/>